<dbReference type="CDD" id="cd09111">
    <property type="entry name" value="PLDc_ymdC_like_1"/>
    <property type="match status" value="1"/>
</dbReference>
<dbReference type="InterPro" id="IPR025202">
    <property type="entry name" value="PLD-like_dom"/>
</dbReference>
<evidence type="ECO:0000259" key="2">
    <source>
        <dbReference type="PROSITE" id="PS50035"/>
    </source>
</evidence>
<gene>
    <name evidence="3" type="ORF">H9L01_00945</name>
</gene>
<organism evidence="3 4">
    <name type="scientific">Erysipelothrix inopinata</name>
    <dbReference type="NCBI Taxonomy" id="225084"/>
    <lineage>
        <taxon>Bacteria</taxon>
        <taxon>Bacillati</taxon>
        <taxon>Bacillota</taxon>
        <taxon>Erysipelotrichia</taxon>
        <taxon>Erysipelotrichales</taxon>
        <taxon>Erysipelotrichaceae</taxon>
        <taxon>Erysipelothrix</taxon>
    </lineage>
</organism>
<feature type="transmembrane region" description="Helical" evidence="1">
    <location>
        <begin position="12"/>
        <end position="31"/>
    </location>
</feature>
<sequence length="459" mass="52881">MKKSFKLFKFGYKLLIVYLIYCLIFAYLPYIKGKEISSESKTTIQTKLESPVDGNLKVKYIDEGEEALQTRLAVIKKAESTLDMSTYLIKNDESSDLIIGGLLDAADRGVKVRMVVDAKMNGMSRTYKYKLSHHPNIELKYYNPFHLLKPWKWNATLHDKYLKADNKYLLIGGRNIGNQYYKPGRHYTQDMEVLIYDELGNSQLMVDIDAFILLMHESKDTVAKKQTNWRIENDDFEQKFRFYDHNYALLNPETMIEVEDIKIFHNDINTMMKEPKIGYLYQLVANGAQESVTVQTPYATPTKVILDSFKSLNDNHIKVNYLTNSESSSPNYPAFSNYLSNRRQFLRTGMNIYEFQSDGDTSLHTKLMVVDDDINIVGSFNLDNRSLYLNTETVVYVKGKEATTSLNQKVNKKKNMSLLVGPDNNYVQNELVEEGDVSLVKKVLMFVVGVVSKVFEPLI</sequence>
<evidence type="ECO:0000313" key="4">
    <source>
        <dbReference type="Proteomes" id="UP000515928"/>
    </source>
</evidence>
<protein>
    <submittedName>
        <fullName evidence="3">Phosphatidylserine/phosphatidylglycerophosphate/ cardiolipin synthase family protein</fullName>
    </submittedName>
</protein>
<dbReference type="SUPFAM" id="SSF56024">
    <property type="entry name" value="Phospholipase D/nuclease"/>
    <property type="match status" value="2"/>
</dbReference>
<accession>A0A7G9RZE4</accession>
<dbReference type="AlphaFoldDB" id="A0A7G9RZE4"/>
<dbReference type="EMBL" id="CP060715">
    <property type="protein sequence ID" value="QNN60969.1"/>
    <property type="molecule type" value="Genomic_DNA"/>
</dbReference>
<dbReference type="GO" id="GO:0032049">
    <property type="term" value="P:cardiolipin biosynthetic process"/>
    <property type="evidence" value="ECO:0007669"/>
    <property type="project" value="UniProtKB-ARBA"/>
</dbReference>
<keyword evidence="1" id="KW-0472">Membrane</keyword>
<dbReference type="PANTHER" id="PTHR21248:SF12">
    <property type="entry name" value="CARDIOLIPIN SYNTHASE C"/>
    <property type="match status" value="1"/>
</dbReference>
<dbReference type="KEGG" id="eio:H9L01_00945"/>
<dbReference type="Gene3D" id="3.30.870.10">
    <property type="entry name" value="Endonuclease Chain A"/>
    <property type="match status" value="2"/>
</dbReference>
<keyword evidence="4" id="KW-1185">Reference proteome</keyword>
<evidence type="ECO:0000256" key="1">
    <source>
        <dbReference type="SAM" id="Phobius"/>
    </source>
</evidence>
<reference evidence="3 4" key="1">
    <citation type="submission" date="2020-08" db="EMBL/GenBank/DDBJ databases">
        <title>Genome sequence of Erysipelothrix inopinata DSM 15511T.</title>
        <authorList>
            <person name="Hyun D.-W."/>
            <person name="Bae J.-W."/>
        </authorList>
    </citation>
    <scope>NUCLEOTIDE SEQUENCE [LARGE SCALE GENOMIC DNA]</scope>
    <source>
        <strain evidence="3 4">DSM 15511</strain>
    </source>
</reference>
<dbReference type="SMART" id="SM00155">
    <property type="entry name" value="PLDc"/>
    <property type="match status" value="2"/>
</dbReference>
<feature type="domain" description="PLD phosphodiesterase" evidence="2">
    <location>
        <begin position="359"/>
        <end position="386"/>
    </location>
</feature>
<dbReference type="InterPro" id="IPR001736">
    <property type="entry name" value="PLipase_D/transphosphatidylase"/>
</dbReference>
<feature type="domain" description="PLD phosphodiesterase" evidence="2">
    <location>
        <begin position="153"/>
        <end position="180"/>
    </location>
</feature>
<dbReference type="PROSITE" id="PS50035">
    <property type="entry name" value="PLD"/>
    <property type="match status" value="2"/>
</dbReference>
<keyword evidence="1" id="KW-0812">Transmembrane</keyword>
<dbReference type="PANTHER" id="PTHR21248">
    <property type="entry name" value="CARDIOLIPIN SYNTHASE"/>
    <property type="match status" value="1"/>
</dbReference>
<dbReference type="GO" id="GO:0030572">
    <property type="term" value="F:phosphatidyltransferase activity"/>
    <property type="evidence" value="ECO:0007669"/>
    <property type="project" value="UniProtKB-ARBA"/>
</dbReference>
<evidence type="ECO:0000313" key="3">
    <source>
        <dbReference type="EMBL" id="QNN60969.1"/>
    </source>
</evidence>
<keyword evidence="1" id="KW-1133">Transmembrane helix</keyword>
<dbReference type="Pfam" id="PF13091">
    <property type="entry name" value="PLDc_2"/>
    <property type="match status" value="2"/>
</dbReference>
<dbReference type="RefSeq" id="WP_187534089.1">
    <property type="nucleotide sequence ID" value="NZ_CBCSHU010000017.1"/>
</dbReference>
<dbReference type="Proteomes" id="UP000515928">
    <property type="component" value="Chromosome"/>
</dbReference>
<name>A0A7G9RZE4_9FIRM</name>
<proteinExistence type="predicted"/>